<reference evidence="1 3" key="1">
    <citation type="submission" date="2023-10" db="EMBL/GenBank/DDBJ databases">
        <title>Whole Genome based description of the genera Actinobaculum and Actinotignum reveals a complex phylogenetic relationship within the species included in the genus Actinotignum.</title>
        <authorList>
            <person name="Jensen C.S."/>
            <person name="Dargis R."/>
            <person name="Kemp M."/>
            <person name="Christensen J.J."/>
        </authorList>
    </citation>
    <scope>NUCLEOTIDE SEQUENCE</scope>
    <source>
        <strain evidence="2 3">SLA_B089</strain>
        <strain evidence="1">SLA_B245</strain>
    </source>
</reference>
<dbReference type="InterPro" id="IPR007795">
    <property type="entry name" value="T7SS_EccB"/>
</dbReference>
<comment type="caution">
    <text evidence="1">The sequence shown here is derived from an EMBL/GenBank/DDBJ whole genome shotgun (WGS) entry which is preliminary data.</text>
</comment>
<dbReference type="Gene3D" id="3.30.2390.20">
    <property type="entry name" value="Type VII secretion system EccB, repeat 1 domain"/>
    <property type="match status" value="1"/>
</dbReference>
<accession>A0AAW9HNJ4</accession>
<dbReference type="EMBL" id="JAWNFY010000004">
    <property type="protein sequence ID" value="MDY5145789.1"/>
    <property type="molecule type" value="Genomic_DNA"/>
</dbReference>
<dbReference type="InterPro" id="IPR044857">
    <property type="entry name" value="T7SS_EccB_R1"/>
</dbReference>
<sequence length="469" mass="48411">MVNARTIMSSRRFRRRSMAGALWWGMPAHEEAPRPGLAGLAGALGLALVAAAGTGAARAISPQLPDGWEDGAVLIAAESGARYLSSGGILHPLTTLAGAYLLYPEGVATHVLPAARLADVPRGAPVGIPGAPDSLPNAAELRDPWLVACPATVTDSREANRENTQGTAAPLSLAASAPLPEFGGAVLVRTTSGLWLIAAGQRYRVDIPEAAFRSEFPDVPVLEAPPAWVELWAEGRALTPLSVPTAGEPVGYFPGIGEARVGDLVVFGGSDGTRTWFQISSGGVLEPLSPTAFHLYRLSEHSARARVYALDPAARAHLTFRETGPGDGWPADLGALTAPVSEHDSAIASGPTPVATQPGTARVCAAFHAGRSFLVYAPDSPLLPSGAALVAGTDAGSATLLQGSTLVDIADLDQLRRAANWENITPLEIPPAWRALLPEPAAVLSGDALCTGPGGTARTDIAACTRNRP</sequence>
<dbReference type="PANTHER" id="PTHR40765">
    <property type="entry name" value="ESX-2 SECRETION SYSTEM ATPASE ECCB2"/>
    <property type="match status" value="1"/>
</dbReference>
<evidence type="ECO:0000313" key="1">
    <source>
        <dbReference type="EMBL" id="MDY5140941.1"/>
    </source>
</evidence>
<dbReference type="PANTHER" id="PTHR40765:SF2">
    <property type="entry name" value="ESX-2 SECRETION SYSTEM ATPASE ECCB2"/>
    <property type="match status" value="1"/>
</dbReference>
<dbReference type="Proteomes" id="UP001288320">
    <property type="component" value="Unassembled WGS sequence"/>
</dbReference>
<protein>
    <submittedName>
        <fullName evidence="1">Type VII secretion protein EccB</fullName>
    </submittedName>
</protein>
<dbReference type="AlphaFoldDB" id="A0AAW9HNJ4"/>
<dbReference type="GO" id="GO:0005576">
    <property type="term" value="C:extracellular region"/>
    <property type="evidence" value="ECO:0007669"/>
    <property type="project" value="TreeGrafter"/>
</dbReference>
<keyword evidence="3" id="KW-1185">Reference proteome</keyword>
<evidence type="ECO:0000313" key="4">
    <source>
        <dbReference type="Proteomes" id="UP001288320"/>
    </source>
</evidence>
<evidence type="ECO:0000313" key="3">
    <source>
        <dbReference type="Proteomes" id="UP001284901"/>
    </source>
</evidence>
<dbReference type="RefSeq" id="WP_087069970.1">
    <property type="nucleotide sequence ID" value="NZ_CAUPFC010000022.1"/>
</dbReference>
<proteinExistence type="predicted"/>
<dbReference type="GeneID" id="92813506"/>
<dbReference type="Proteomes" id="UP001284901">
    <property type="component" value="Unassembled WGS sequence"/>
</dbReference>
<name>A0AAW9HNJ4_9ACTO</name>
<organism evidence="1 4">
    <name type="scientific">Actinotignum timonense</name>
    <dbReference type="NCBI Taxonomy" id="1870995"/>
    <lineage>
        <taxon>Bacteria</taxon>
        <taxon>Bacillati</taxon>
        <taxon>Actinomycetota</taxon>
        <taxon>Actinomycetes</taxon>
        <taxon>Actinomycetales</taxon>
        <taxon>Actinomycetaceae</taxon>
        <taxon>Actinotignum</taxon>
    </lineage>
</organism>
<dbReference type="Pfam" id="PF05108">
    <property type="entry name" value="T7SS_ESX1_EccB"/>
    <property type="match status" value="1"/>
</dbReference>
<evidence type="ECO:0000313" key="2">
    <source>
        <dbReference type="EMBL" id="MDY5145789.1"/>
    </source>
</evidence>
<gene>
    <name evidence="1" type="ORF">R6G74_06410</name>
    <name evidence="2" type="ORF">R6P33_01960</name>
</gene>
<dbReference type="EMBL" id="JAWNFV010000012">
    <property type="protein sequence ID" value="MDY5140941.1"/>
    <property type="molecule type" value="Genomic_DNA"/>
</dbReference>